<dbReference type="VEuPathDB" id="FungiDB:CNAG_01986"/>
<proteinExistence type="predicted"/>
<dbReference type="KEGG" id="cng:CNAG_01986"/>
<keyword evidence="4" id="KW-1185">Reference proteome</keyword>
<keyword evidence="2" id="KW-0732">Signal</keyword>
<dbReference type="HOGENOM" id="CLU_1111346_0_0_1"/>
<accession>J9W236</accession>
<evidence type="ECO:0000256" key="2">
    <source>
        <dbReference type="SAM" id="SignalP"/>
    </source>
</evidence>
<dbReference type="PROSITE" id="PS51257">
    <property type="entry name" value="PROKAR_LIPOPROTEIN"/>
    <property type="match status" value="1"/>
</dbReference>
<reference evidence="3 4" key="1">
    <citation type="journal article" date="2014" name="PLoS Genet.">
        <title>Analysis of the genome and transcriptome of Cryptococcus neoformans var. grubii reveals complex RNA expression and microevolution leading to virulence attenuation.</title>
        <authorList>
            <person name="Janbon G."/>
            <person name="Ormerod K.L."/>
            <person name="Paulet D."/>
            <person name="Byrnes E.J.III."/>
            <person name="Yadav V."/>
            <person name="Chatterjee G."/>
            <person name="Mullapudi N."/>
            <person name="Hon C.C."/>
            <person name="Billmyre R.B."/>
            <person name="Brunel F."/>
            <person name="Bahn Y.S."/>
            <person name="Chen W."/>
            <person name="Chen Y."/>
            <person name="Chow E.W."/>
            <person name="Coppee J.Y."/>
            <person name="Floyd-Averette A."/>
            <person name="Gaillardin C."/>
            <person name="Gerik K.J."/>
            <person name="Goldberg J."/>
            <person name="Gonzalez-Hilarion S."/>
            <person name="Gujja S."/>
            <person name="Hamlin J.L."/>
            <person name="Hsueh Y.P."/>
            <person name="Ianiri G."/>
            <person name="Jones S."/>
            <person name="Kodira C.D."/>
            <person name="Kozubowski L."/>
            <person name="Lam W."/>
            <person name="Marra M."/>
            <person name="Mesner L.D."/>
            <person name="Mieczkowski P.A."/>
            <person name="Moyrand F."/>
            <person name="Nielsen K."/>
            <person name="Proux C."/>
            <person name="Rossignol T."/>
            <person name="Schein J.E."/>
            <person name="Sun S."/>
            <person name="Wollschlaeger C."/>
            <person name="Wood I.A."/>
            <person name="Zeng Q."/>
            <person name="Neuveglise C."/>
            <person name="Newlon C.S."/>
            <person name="Perfect J.R."/>
            <person name="Lodge J.K."/>
            <person name="Idnurm A."/>
            <person name="Stajich J.E."/>
            <person name="Kronstad J.W."/>
            <person name="Sanyal K."/>
            <person name="Heitman J."/>
            <person name="Fraser J.A."/>
            <person name="Cuomo C.A."/>
            <person name="Dietrich F.S."/>
        </authorList>
    </citation>
    <scope>NUCLEOTIDE SEQUENCE [LARGE SCALE GENOMIC DNA]</scope>
    <source>
        <strain evidence="4">H99 / ATCC 208821 / CBS 10515 / FGSC 9487</strain>
    </source>
</reference>
<gene>
    <name evidence="3" type="ORF">CNAG_01986</name>
</gene>
<dbReference type="Proteomes" id="UP000010091">
    <property type="component" value="Chromosome 11"/>
</dbReference>
<evidence type="ECO:0000256" key="1">
    <source>
        <dbReference type="SAM" id="MobiDB-lite"/>
    </source>
</evidence>
<dbReference type="RefSeq" id="XP_012052890.1">
    <property type="nucleotide sequence ID" value="XM_012197500.1"/>
</dbReference>
<dbReference type="OrthoDB" id="2576586at2759"/>
<feature type="compositionally biased region" description="Low complexity" evidence="1">
    <location>
        <begin position="40"/>
        <end position="70"/>
    </location>
</feature>
<evidence type="ECO:0008006" key="5">
    <source>
        <dbReference type="Google" id="ProtNLM"/>
    </source>
</evidence>
<sequence length="254" mass="24712">MVRAGPILFVLSLAGCALAQDSSATASDYTIQTSPPEPPSATSSETSFTSSAASSSSDADSSTTATTTSIDASSTGAFPGNCSSACQVIGDALSSCSVGTTLNTTCLCTIDVEQSYRSCLQCALAMDPTIGNQSTYQAMLDTFINQCASASSNPVTLPPATITMPGNASTTGFTNGTNSTIPSTPTNINTSAITSIVSTTSSSSSSSGASSSAATSAASTADAATSSGAASGAGEKVVYGVGVGLVGLMAAVLV</sequence>
<dbReference type="EMBL" id="CP003830">
    <property type="protein sequence ID" value="AFR98180.1"/>
    <property type="molecule type" value="Genomic_DNA"/>
</dbReference>
<evidence type="ECO:0000313" key="4">
    <source>
        <dbReference type="Proteomes" id="UP000010091"/>
    </source>
</evidence>
<protein>
    <recommendedName>
        <fullName evidence="5">Extracellular membrane protein CFEM domain-containing protein</fullName>
    </recommendedName>
</protein>
<feature type="region of interest" description="Disordered" evidence="1">
    <location>
        <begin position="27"/>
        <end position="70"/>
    </location>
</feature>
<feature type="signal peptide" evidence="2">
    <location>
        <begin position="1"/>
        <end position="19"/>
    </location>
</feature>
<evidence type="ECO:0000313" key="3">
    <source>
        <dbReference type="EMBL" id="AFR98180.1"/>
    </source>
</evidence>
<name>J9W236_CRYN9</name>
<dbReference type="AlphaFoldDB" id="J9W236"/>
<feature type="chain" id="PRO_5003827857" description="Extracellular membrane protein CFEM domain-containing protein" evidence="2">
    <location>
        <begin position="20"/>
        <end position="254"/>
    </location>
</feature>
<dbReference type="GeneID" id="23885650"/>
<organism evidence="3 4">
    <name type="scientific">Cryptococcus neoformans (strain H99 / ATCC 208821 / CBS 10515 / FGSC 9487)</name>
    <name type="common">Cryptococcus neoformans var. grubii serotype A</name>
    <dbReference type="NCBI Taxonomy" id="235443"/>
    <lineage>
        <taxon>Eukaryota</taxon>
        <taxon>Fungi</taxon>
        <taxon>Dikarya</taxon>
        <taxon>Basidiomycota</taxon>
        <taxon>Agaricomycotina</taxon>
        <taxon>Tremellomycetes</taxon>
        <taxon>Tremellales</taxon>
        <taxon>Cryptococcaceae</taxon>
        <taxon>Cryptococcus</taxon>
        <taxon>Cryptococcus neoformans species complex</taxon>
    </lineage>
</organism>